<organism evidence="1 2">
    <name type="scientific">Vibrio parahaemolyticus</name>
    <dbReference type="NCBI Taxonomy" id="670"/>
    <lineage>
        <taxon>Bacteria</taxon>
        <taxon>Pseudomonadati</taxon>
        <taxon>Pseudomonadota</taxon>
        <taxon>Gammaproteobacteria</taxon>
        <taxon>Vibrionales</taxon>
        <taxon>Vibrionaceae</taxon>
        <taxon>Vibrio</taxon>
    </lineage>
</organism>
<evidence type="ECO:0000313" key="1">
    <source>
        <dbReference type="EMBL" id="MDS1821190.1"/>
    </source>
</evidence>
<sequence length="96" mass="10953">MSTIGTYGDANRAPEHHCSNFGTPSWSGKHTSEITLEMLHDMKAFIMRETARKANNDAVQGCIGENETPPFHPDFLKGKPYKYWKECYSRSIEKTK</sequence>
<evidence type="ECO:0000313" key="2">
    <source>
        <dbReference type="Proteomes" id="UP001253193"/>
    </source>
</evidence>
<dbReference type="AlphaFoldDB" id="A0AAW8Q1P2"/>
<name>A0AAW8Q1P2_VIBPH</name>
<dbReference type="Proteomes" id="UP001253193">
    <property type="component" value="Unassembled WGS sequence"/>
</dbReference>
<comment type="caution">
    <text evidence="1">The sequence shown here is derived from an EMBL/GenBank/DDBJ whole genome shotgun (WGS) entry which is preliminary data.</text>
</comment>
<gene>
    <name evidence="1" type="ORF">QX249_11000</name>
</gene>
<protein>
    <submittedName>
        <fullName evidence="1">Uncharacterized protein</fullName>
    </submittedName>
</protein>
<accession>A0AAW8Q1P2</accession>
<reference evidence="1" key="1">
    <citation type="submission" date="2023-06" db="EMBL/GenBank/DDBJ databases">
        <title>Genomic Diversity of Vibrio spp. and Metagenomic Analysis of Pathogens in Florida Gulf Coastal Waters Following Hurricane Ian.</title>
        <authorList>
            <person name="Brumfield K.D."/>
        </authorList>
    </citation>
    <scope>NUCLEOTIDE SEQUENCE</scope>
    <source>
        <strain evidence="1">WBS2B-138</strain>
    </source>
</reference>
<proteinExistence type="predicted"/>
<dbReference type="RefSeq" id="WP_311020057.1">
    <property type="nucleotide sequence ID" value="NZ_JAUHGG010000003.1"/>
</dbReference>
<dbReference type="EMBL" id="JAUHGG010000003">
    <property type="protein sequence ID" value="MDS1821190.1"/>
    <property type="molecule type" value="Genomic_DNA"/>
</dbReference>